<evidence type="ECO:0000313" key="2">
    <source>
        <dbReference type="Proteomes" id="UP000234641"/>
    </source>
</evidence>
<protein>
    <submittedName>
        <fullName evidence="1">Uncharacterized protein</fullName>
    </submittedName>
</protein>
<dbReference type="Proteomes" id="UP000234641">
    <property type="component" value="Unassembled WGS sequence"/>
</dbReference>
<sequence>MTTPDALITTYERWQKAGRPTQIPSPWKLKSWTNQLGQYKEFFNRLNGDPIDRKQAVQLSPIVTNEEEAVQVFLLAMLWGHGLVGYGPFRTSRILDRPEAAAELLEVAQVAQRDGGLAAFKLVVDRRNGESRSFLKWLGPAFGTKYIYFLTAKNNRQEPAPVMDAVVYRWFRKHAPDRKLRVDFWHTPSYEQFLNSLEEWASDIAQRFGQEIRIDDVEYLIFAEGSRFEGNDWSESWEAEQRAASPSLLFDQLRALASSSHSERQAFDLITDLEGLLLPRDEQSEMA</sequence>
<accession>A0A2H1KGL2</accession>
<dbReference type="Pfam" id="PF21790">
    <property type="entry name" value="OGG"/>
    <property type="match status" value="1"/>
</dbReference>
<evidence type="ECO:0000313" key="1">
    <source>
        <dbReference type="EMBL" id="SMX98903.1"/>
    </source>
</evidence>
<dbReference type="InterPro" id="IPR048868">
    <property type="entry name" value="OGG-like_put"/>
</dbReference>
<reference evidence="1 2" key="1">
    <citation type="submission" date="2017-03" db="EMBL/GenBank/DDBJ databases">
        <authorList>
            <person name="Afonso C.L."/>
            <person name="Miller P.J."/>
            <person name="Scott M.A."/>
            <person name="Spackman E."/>
            <person name="Goraichik I."/>
            <person name="Dimitrov K.M."/>
            <person name="Suarez D.L."/>
            <person name="Swayne D.E."/>
        </authorList>
    </citation>
    <scope>NUCLEOTIDE SEQUENCE [LARGE SCALE GENOMIC DNA]</scope>
    <source>
        <strain evidence="1 2">ATCC 9172</strain>
    </source>
</reference>
<proteinExistence type="predicted"/>
<organism evidence="1 2">
    <name type="scientific">Brevibacterium linens ATCC 9172</name>
    <dbReference type="NCBI Taxonomy" id="1255617"/>
    <lineage>
        <taxon>Bacteria</taxon>
        <taxon>Bacillati</taxon>
        <taxon>Actinomycetota</taxon>
        <taxon>Actinomycetes</taxon>
        <taxon>Micrococcales</taxon>
        <taxon>Brevibacteriaceae</taxon>
        <taxon>Brevibacterium</taxon>
    </lineage>
</organism>
<dbReference type="AlphaFoldDB" id="A0A2H1KGL2"/>
<name>A0A2H1KGL2_BRELN</name>
<gene>
    <name evidence="1" type="ORF">BLIN9172_03159</name>
</gene>
<dbReference type="RefSeq" id="WP_145997985.1">
    <property type="nucleotide sequence ID" value="NZ_FXYY01000030.1"/>
</dbReference>
<dbReference type="EMBL" id="FXYY01000030">
    <property type="protein sequence ID" value="SMX98903.1"/>
    <property type="molecule type" value="Genomic_DNA"/>
</dbReference>